<keyword evidence="2" id="KW-0472">Membrane</keyword>
<dbReference type="GO" id="GO:0004773">
    <property type="term" value="F:steryl-sulfatase activity"/>
    <property type="evidence" value="ECO:0007669"/>
    <property type="project" value="UniProtKB-EC"/>
</dbReference>
<dbReference type="CDD" id="cd16148">
    <property type="entry name" value="sulfatase_like"/>
    <property type="match status" value="1"/>
</dbReference>
<feature type="transmembrane region" description="Helical" evidence="2">
    <location>
        <begin position="119"/>
        <end position="138"/>
    </location>
</feature>
<dbReference type="EMBL" id="AFNV02000003">
    <property type="protein sequence ID" value="ERJ20434.1"/>
    <property type="molecule type" value="Genomic_DNA"/>
</dbReference>
<proteinExistence type="predicted"/>
<dbReference type="InterPro" id="IPR024588">
    <property type="entry name" value="YejM_N"/>
</dbReference>
<evidence type="ECO:0000259" key="3">
    <source>
        <dbReference type="Pfam" id="PF00884"/>
    </source>
</evidence>
<dbReference type="SMR" id="U2FX49"/>
<gene>
    <name evidence="5" type="ORF">SSPSH_000544</name>
</gene>
<dbReference type="InterPro" id="IPR052701">
    <property type="entry name" value="GAG_Ulvan_Degrading_Sulfatases"/>
</dbReference>
<dbReference type="PANTHER" id="PTHR43751:SF3">
    <property type="entry name" value="SULFATASE N-TERMINAL DOMAIN-CONTAINING PROTEIN"/>
    <property type="match status" value="1"/>
</dbReference>
<keyword evidence="2" id="KW-0812">Transmembrane</keyword>
<feature type="region of interest" description="Disordered" evidence="1">
    <location>
        <begin position="626"/>
        <end position="657"/>
    </location>
</feature>
<dbReference type="Proteomes" id="UP000006242">
    <property type="component" value="Unassembled WGS sequence"/>
</dbReference>
<dbReference type="PANTHER" id="PTHR43751">
    <property type="entry name" value="SULFATASE"/>
    <property type="match status" value="1"/>
</dbReference>
<keyword evidence="5" id="KW-0378">Hydrolase</keyword>
<name>U2FX49_9GAMM</name>
<dbReference type="PIRSF" id="PIRSF004950">
    <property type="entry name" value="Mmb_sulf_HI0842"/>
    <property type="match status" value="1"/>
</dbReference>
<dbReference type="Pfam" id="PF00884">
    <property type="entry name" value="Sulfatase"/>
    <property type="match status" value="1"/>
</dbReference>
<feature type="transmembrane region" description="Helical" evidence="2">
    <location>
        <begin position="174"/>
        <end position="195"/>
    </location>
</feature>
<evidence type="ECO:0000256" key="1">
    <source>
        <dbReference type="SAM" id="MobiDB-lite"/>
    </source>
</evidence>
<dbReference type="InterPro" id="IPR012159">
    <property type="entry name" value="YejM-like"/>
</dbReference>
<reference evidence="5 6" key="2">
    <citation type="journal article" date="2013" name="PLoS ONE">
        <title>INDIGO - INtegrated Data Warehouse of MIcrobial GenOmes with Examples from the Red Sea Extremophiles.</title>
        <authorList>
            <person name="Alam I."/>
            <person name="Antunes A."/>
            <person name="Kamau A.A."/>
            <person name="Ba Alawi W."/>
            <person name="Kalkatawi M."/>
            <person name="Stingl U."/>
            <person name="Bajic V.B."/>
        </authorList>
    </citation>
    <scope>NUCLEOTIDE SEQUENCE [LARGE SCALE GENOMIC DNA]</scope>
    <source>
        <strain evidence="5 6">E1L3A</strain>
    </source>
</reference>
<keyword evidence="2" id="KW-1133">Transmembrane helix</keyword>
<feature type="transmembrane region" description="Helical" evidence="2">
    <location>
        <begin position="86"/>
        <end position="113"/>
    </location>
</feature>
<dbReference type="EC" id="3.1.6.2" evidence="5"/>
<evidence type="ECO:0000313" key="5">
    <source>
        <dbReference type="EMBL" id="ERJ20434.1"/>
    </source>
</evidence>
<feature type="domain" description="Inner membrane protein YejM N-terminal" evidence="4">
    <location>
        <begin position="49"/>
        <end position="285"/>
    </location>
</feature>
<dbReference type="SUPFAM" id="SSF53649">
    <property type="entry name" value="Alkaline phosphatase-like"/>
    <property type="match status" value="1"/>
</dbReference>
<feature type="transmembrane region" description="Helical" evidence="2">
    <location>
        <begin position="53"/>
        <end position="74"/>
    </location>
</feature>
<dbReference type="Gene3D" id="3.40.720.10">
    <property type="entry name" value="Alkaline Phosphatase, subunit A"/>
    <property type="match status" value="1"/>
</dbReference>
<comment type="caution">
    <text evidence="5">The sequence shown here is derived from an EMBL/GenBank/DDBJ whole genome shotgun (WGS) entry which is preliminary data.</text>
</comment>
<evidence type="ECO:0000256" key="2">
    <source>
        <dbReference type="SAM" id="Phobius"/>
    </source>
</evidence>
<feature type="transmembrane region" description="Helical" evidence="2">
    <location>
        <begin position="207"/>
        <end position="228"/>
    </location>
</feature>
<dbReference type="InterPro" id="IPR000917">
    <property type="entry name" value="Sulfatase_N"/>
</dbReference>
<dbReference type="Pfam" id="PF11893">
    <property type="entry name" value="DUF3413"/>
    <property type="match status" value="1"/>
</dbReference>
<keyword evidence="6" id="KW-1185">Reference proteome</keyword>
<evidence type="ECO:0000313" key="6">
    <source>
        <dbReference type="Proteomes" id="UP000006242"/>
    </source>
</evidence>
<reference evidence="5 6" key="1">
    <citation type="journal article" date="2011" name="J. Bacteriol.">
        <title>Genome sequence of Salinisphaera shabanensis, a gammaproteobacterium from the harsh, variable environment of the brine-seawater interface of the Shaban Deep in the Red Sea.</title>
        <authorList>
            <person name="Antunes A."/>
            <person name="Alam I."/>
            <person name="Bajic V.B."/>
            <person name="Stingl U."/>
        </authorList>
    </citation>
    <scope>NUCLEOTIDE SEQUENCE [LARGE SCALE GENOMIC DNA]</scope>
    <source>
        <strain evidence="5 6">E1L3A</strain>
    </source>
</reference>
<protein>
    <submittedName>
        <fullName evidence="5">Steryl-sulfatase protein</fullName>
        <ecNumber evidence="5">3.1.6.2</ecNumber>
    </submittedName>
</protein>
<feature type="domain" description="Sulfatase N-terminal" evidence="3">
    <location>
        <begin position="293"/>
        <end position="576"/>
    </location>
</feature>
<dbReference type="InterPro" id="IPR017850">
    <property type="entry name" value="Alkaline_phosphatase_core_sf"/>
</dbReference>
<sequence length="657" mass="73047">MTVSLPGSISSGRSVEPLPRNLSDMARSAHSTPKILMLNPISSGVGRGALLRWLGWLVIAYTLVLSLVALRYLDVGDLSTGLVARSFGIAMFFAHFLSVALIGLLPIMLLALIVPYRHIIAPLAWAIGVVLTCLLLVDTLVFQQYRFHLNGALVSLFFSGASEETFEFSLAMKIQVALIGLGVALALWAVGWAVWRLVAATRQRRFGYGMAGACVALLLATNLFHAYADAMGDGTVTRQTRLLPGYEPLTAKDFLEERGFDVAEASWGGDTALDGSIDYPRVPLQTQTPAEPKNIVFIVIDSWRFDAMNEDVSPHMARFAQNNQRFMNHYSGGNATRIGMFSLFYGIPGTYWHSMLQTNTRPVLVSRLLDLGYDFGIYRSAPLSSPEFHRTIFSRMKELRMESEGNDSPARDIDANRDFIDYLQKRDPDADKPFFGMVFYDSPHAYDLPDGDPRPFQPSWDSVNYLSLDEDTDPTGLHNLYRNSVHFVDGLVGKTLDTLEAQGLMDDTIVVVTGDHGQEFNDLGLNYWGHNGDYSRYQTQVPMIVHWPGRTEAGKQTEYLTSSFDVAPTLLEHALGVNNAYEATSVGHDLFQPAERLPLIMAQYRGHAAMTENGFIDFPAIGSPEALDRDYRPREDGPSPAAIQDTLEQMTRFRETD</sequence>
<evidence type="ECO:0000259" key="4">
    <source>
        <dbReference type="Pfam" id="PF11893"/>
    </source>
</evidence>
<accession>U2FX49</accession>
<dbReference type="STRING" id="1033802.SSPSH_000544"/>
<organism evidence="5 6">
    <name type="scientific">Salinisphaera shabanensis E1L3A</name>
    <dbReference type="NCBI Taxonomy" id="1033802"/>
    <lineage>
        <taxon>Bacteria</taxon>
        <taxon>Pseudomonadati</taxon>
        <taxon>Pseudomonadota</taxon>
        <taxon>Gammaproteobacteria</taxon>
        <taxon>Salinisphaerales</taxon>
        <taxon>Salinisphaeraceae</taxon>
        <taxon>Salinisphaera</taxon>
    </lineage>
</organism>
<dbReference type="eggNOG" id="COG3083">
    <property type="taxonomic scope" value="Bacteria"/>
</dbReference>
<dbReference type="AlphaFoldDB" id="U2FX49"/>
<feature type="compositionally biased region" description="Basic and acidic residues" evidence="1">
    <location>
        <begin position="626"/>
        <end position="637"/>
    </location>
</feature>